<evidence type="ECO:0000313" key="2">
    <source>
        <dbReference type="EMBL" id="NOU92609.1"/>
    </source>
</evidence>
<accession>A0A972GQM0</accession>
<name>A0A972GQM0_9BACL</name>
<organism evidence="2 3">
    <name type="scientific">Paenibacillus foliorum</name>
    <dbReference type="NCBI Taxonomy" id="2654974"/>
    <lineage>
        <taxon>Bacteria</taxon>
        <taxon>Bacillati</taxon>
        <taxon>Bacillota</taxon>
        <taxon>Bacilli</taxon>
        <taxon>Bacillales</taxon>
        <taxon>Paenibacillaceae</taxon>
        <taxon>Paenibacillus</taxon>
    </lineage>
</organism>
<dbReference type="AlphaFoldDB" id="A0A972GQM0"/>
<dbReference type="EMBL" id="WHOD01000017">
    <property type="protein sequence ID" value="NOU92609.1"/>
    <property type="molecule type" value="Genomic_DNA"/>
</dbReference>
<proteinExistence type="predicted"/>
<gene>
    <name evidence="2" type="ORF">GC093_05110</name>
</gene>
<comment type="caution">
    <text evidence="2">The sequence shown here is derived from an EMBL/GenBank/DDBJ whole genome shotgun (WGS) entry which is preliminary data.</text>
</comment>
<dbReference type="Proteomes" id="UP000641588">
    <property type="component" value="Unassembled WGS sequence"/>
</dbReference>
<protein>
    <submittedName>
        <fullName evidence="2">Uncharacterized protein</fullName>
    </submittedName>
</protein>
<sequence>MLSESIISGIDSQRIAPKEQATRAQAQCC</sequence>
<evidence type="ECO:0000256" key="1">
    <source>
        <dbReference type="SAM" id="MobiDB-lite"/>
    </source>
</evidence>
<reference evidence="2" key="1">
    <citation type="submission" date="2019-10" db="EMBL/GenBank/DDBJ databases">
        <title>Description of Paenibacillus glebae sp. nov.</title>
        <authorList>
            <person name="Carlier A."/>
            <person name="Qi S."/>
        </authorList>
    </citation>
    <scope>NUCLEOTIDE SEQUENCE</scope>
    <source>
        <strain evidence="2">LMG 31456</strain>
    </source>
</reference>
<keyword evidence="3" id="KW-1185">Reference proteome</keyword>
<evidence type="ECO:0000313" key="3">
    <source>
        <dbReference type="Proteomes" id="UP000641588"/>
    </source>
</evidence>
<feature type="region of interest" description="Disordered" evidence="1">
    <location>
        <begin position="1"/>
        <end position="29"/>
    </location>
</feature>